<dbReference type="EMBL" id="AHYU01000060">
    <property type="protein sequence ID" value="EOT25805.1"/>
    <property type="molecule type" value="Genomic_DNA"/>
</dbReference>
<name>A0ABP2UVA0_9ENTE</name>
<keyword evidence="1" id="KW-0812">Transmembrane</keyword>
<organism evidence="2 3">
    <name type="scientific">Enterococcus durans ATCC 6056</name>
    <dbReference type="NCBI Taxonomy" id="1140001"/>
    <lineage>
        <taxon>Bacteria</taxon>
        <taxon>Bacillati</taxon>
        <taxon>Bacillota</taxon>
        <taxon>Bacilli</taxon>
        <taxon>Lactobacillales</taxon>
        <taxon>Enterococcaceae</taxon>
        <taxon>Enterococcus</taxon>
    </lineage>
</organism>
<protein>
    <submittedName>
        <fullName evidence="2">Uncharacterized protein</fullName>
    </submittedName>
</protein>
<accession>A0ABP2UVA0</accession>
<feature type="transmembrane region" description="Helical" evidence="1">
    <location>
        <begin position="12"/>
        <end position="34"/>
    </location>
</feature>
<keyword evidence="1" id="KW-1133">Transmembrane helix</keyword>
<dbReference type="Proteomes" id="UP000014210">
    <property type="component" value="Unassembled WGS sequence"/>
</dbReference>
<comment type="caution">
    <text evidence="2">The sequence shown here is derived from an EMBL/GenBank/DDBJ whole genome shotgun (WGS) entry which is preliminary data.</text>
</comment>
<reference evidence="2 3" key="1">
    <citation type="submission" date="2013-03" db="EMBL/GenBank/DDBJ databases">
        <title>The Genome Sequence of Enterococcus durans ATCC_6056 (Illumina only assembly).</title>
        <authorList>
            <consortium name="The Broad Institute Genomics Platform"/>
            <consortium name="The Broad Institute Genome Sequencing Center for Infectious Disease"/>
            <person name="Earl A."/>
            <person name="Russ C."/>
            <person name="Gilmore M."/>
            <person name="Surin D."/>
            <person name="Walker B."/>
            <person name="Young S."/>
            <person name="Zeng Q."/>
            <person name="Gargeya S."/>
            <person name="Fitzgerald M."/>
            <person name="Haas B."/>
            <person name="Abouelleil A."/>
            <person name="Allen A.W."/>
            <person name="Alvarado L."/>
            <person name="Arachchi H.M."/>
            <person name="Berlin A.M."/>
            <person name="Chapman S.B."/>
            <person name="Gainer-Dewar J."/>
            <person name="Goldberg J."/>
            <person name="Griggs A."/>
            <person name="Gujja S."/>
            <person name="Hansen M."/>
            <person name="Howarth C."/>
            <person name="Imamovic A."/>
            <person name="Ireland A."/>
            <person name="Larimer J."/>
            <person name="McCowan C."/>
            <person name="Murphy C."/>
            <person name="Pearson M."/>
            <person name="Poon T.W."/>
            <person name="Priest M."/>
            <person name="Roberts A."/>
            <person name="Saif S."/>
            <person name="Shea T."/>
            <person name="Sisk P."/>
            <person name="Sykes S."/>
            <person name="Wortman J."/>
            <person name="Nusbaum C."/>
            <person name="Birren B."/>
        </authorList>
    </citation>
    <scope>NUCLEOTIDE SEQUENCE [LARGE SCALE GENOMIC DNA]</scope>
    <source>
        <strain evidence="2 3">ATCC 6056</strain>
    </source>
</reference>
<keyword evidence="3" id="KW-1185">Reference proteome</keyword>
<evidence type="ECO:0000313" key="2">
    <source>
        <dbReference type="EMBL" id="EOT25805.1"/>
    </source>
</evidence>
<evidence type="ECO:0000313" key="3">
    <source>
        <dbReference type="Proteomes" id="UP000014210"/>
    </source>
</evidence>
<keyword evidence="1" id="KW-0472">Membrane</keyword>
<dbReference type="RefSeq" id="WP_016177888.1">
    <property type="nucleotide sequence ID" value="NZ_KE136388.1"/>
</dbReference>
<gene>
    <name evidence="2" type="ORF">OMS_02956</name>
</gene>
<sequence>MELKVLKESKFFCLGMTLLMILGIFISTGSAIYADENVNEETRLEEQKK</sequence>
<proteinExistence type="predicted"/>
<evidence type="ECO:0000256" key="1">
    <source>
        <dbReference type="SAM" id="Phobius"/>
    </source>
</evidence>